<reference evidence="9" key="1">
    <citation type="journal article" date="2019" name="Int. J. Syst. Evol. Microbiol.">
        <title>The Global Catalogue of Microorganisms (GCM) 10K type strain sequencing project: providing services to taxonomists for standard genome sequencing and annotation.</title>
        <authorList>
            <consortium name="The Broad Institute Genomics Platform"/>
            <consortium name="The Broad Institute Genome Sequencing Center for Infectious Disease"/>
            <person name="Wu L."/>
            <person name="Ma J."/>
        </authorList>
    </citation>
    <scope>NUCLEOTIDE SEQUENCE [LARGE SCALE GENOMIC DNA]</scope>
    <source>
        <strain evidence="9">JCM 15395</strain>
    </source>
</reference>
<dbReference type="Proteomes" id="UP001500866">
    <property type="component" value="Unassembled WGS sequence"/>
</dbReference>
<evidence type="ECO:0000256" key="3">
    <source>
        <dbReference type="ARBA" id="ARBA00022679"/>
    </source>
</evidence>
<evidence type="ECO:0000313" key="9">
    <source>
        <dbReference type="Proteomes" id="UP001500866"/>
    </source>
</evidence>
<dbReference type="Gene3D" id="1.10.10.10">
    <property type="entry name" value="Winged helix-like DNA-binding domain superfamily/Winged helix DNA-binding domain"/>
    <property type="match status" value="1"/>
</dbReference>
<dbReference type="InterPro" id="IPR036217">
    <property type="entry name" value="MethylDNA_cys_MeTrfase_DNAb"/>
</dbReference>
<dbReference type="InterPro" id="IPR001497">
    <property type="entry name" value="MethylDNA_cys_MeTrfase_AS"/>
</dbReference>
<dbReference type="InterPro" id="IPR036388">
    <property type="entry name" value="WH-like_DNA-bd_sf"/>
</dbReference>
<dbReference type="PANTHER" id="PTHR10815:SF5">
    <property type="entry name" value="METHYLATED-DNA--PROTEIN-CYSTEINE METHYLTRANSFERASE"/>
    <property type="match status" value="1"/>
</dbReference>
<keyword evidence="4" id="KW-0227">DNA damage</keyword>
<dbReference type="EMBL" id="BAAADS010000003">
    <property type="protein sequence ID" value="GAA0593909.1"/>
    <property type="molecule type" value="Genomic_DNA"/>
</dbReference>
<accession>A0ABP3QR57</accession>
<dbReference type="RefSeq" id="WP_343810439.1">
    <property type="nucleotide sequence ID" value="NZ_BAAADS010000003.1"/>
</dbReference>
<sequence length="160" mass="18793">MWLYDECHTKIGCLRFIFREDGRLVRIVLTDDHWHAFAAKFKMKRSHELGRPIYEQFHEYLRGNRRQFNLPFEFRGTLFQKQTWEALRKIPYGEVRSYSEIASLIGKPNAIRAVGHANAVNPLPILFPCHRVISKNKKLTGYAGGIDMKKQLLEIEGNYL</sequence>
<dbReference type="Gene3D" id="3.30.160.70">
    <property type="entry name" value="Methylated DNA-protein cysteine methyltransferase domain"/>
    <property type="match status" value="1"/>
</dbReference>
<keyword evidence="3" id="KW-0808">Transferase</keyword>
<evidence type="ECO:0000256" key="6">
    <source>
        <dbReference type="ARBA" id="ARBA00049348"/>
    </source>
</evidence>
<dbReference type="SUPFAM" id="SSF53155">
    <property type="entry name" value="Methylated DNA-protein cysteine methyltransferase domain"/>
    <property type="match status" value="1"/>
</dbReference>
<dbReference type="InterPro" id="IPR014048">
    <property type="entry name" value="MethylDNA_cys_MeTrfase_DNA-bd"/>
</dbReference>
<protein>
    <recommendedName>
        <fullName evidence="7">Methylated-DNA-[protein]-cysteine S-methyltransferase DNA binding domain-containing protein</fullName>
    </recommendedName>
</protein>
<evidence type="ECO:0000256" key="5">
    <source>
        <dbReference type="ARBA" id="ARBA00023204"/>
    </source>
</evidence>
<evidence type="ECO:0000256" key="4">
    <source>
        <dbReference type="ARBA" id="ARBA00022763"/>
    </source>
</evidence>
<evidence type="ECO:0000256" key="2">
    <source>
        <dbReference type="ARBA" id="ARBA00022603"/>
    </source>
</evidence>
<proteinExistence type="predicted"/>
<feature type="domain" description="Methylated-DNA-[protein]-cysteine S-methyltransferase DNA binding" evidence="7">
    <location>
        <begin position="79"/>
        <end position="157"/>
    </location>
</feature>
<comment type="catalytic activity">
    <reaction evidence="6">
        <text>a 6-O-methyl-2'-deoxyguanosine in DNA + L-cysteinyl-[protein] = S-methyl-L-cysteinyl-[protein] + a 2'-deoxyguanosine in DNA</text>
        <dbReference type="Rhea" id="RHEA:24000"/>
        <dbReference type="Rhea" id="RHEA-COMP:10131"/>
        <dbReference type="Rhea" id="RHEA-COMP:10132"/>
        <dbReference type="Rhea" id="RHEA-COMP:11367"/>
        <dbReference type="Rhea" id="RHEA-COMP:11368"/>
        <dbReference type="ChEBI" id="CHEBI:29950"/>
        <dbReference type="ChEBI" id="CHEBI:82612"/>
        <dbReference type="ChEBI" id="CHEBI:85445"/>
        <dbReference type="ChEBI" id="CHEBI:85448"/>
        <dbReference type="EC" id="2.1.1.63"/>
    </reaction>
</comment>
<dbReference type="PROSITE" id="PS00374">
    <property type="entry name" value="MGMT"/>
    <property type="match status" value="1"/>
</dbReference>
<comment type="catalytic activity">
    <reaction evidence="1">
        <text>a 4-O-methyl-thymidine in DNA + L-cysteinyl-[protein] = a thymidine in DNA + S-methyl-L-cysteinyl-[protein]</text>
        <dbReference type="Rhea" id="RHEA:53428"/>
        <dbReference type="Rhea" id="RHEA-COMP:10131"/>
        <dbReference type="Rhea" id="RHEA-COMP:10132"/>
        <dbReference type="Rhea" id="RHEA-COMP:13555"/>
        <dbReference type="Rhea" id="RHEA-COMP:13556"/>
        <dbReference type="ChEBI" id="CHEBI:29950"/>
        <dbReference type="ChEBI" id="CHEBI:82612"/>
        <dbReference type="ChEBI" id="CHEBI:137386"/>
        <dbReference type="ChEBI" id="CHEBI:137387"/>
        <dbReference type="EC" id="2.1.1.63"/>
    </reaction>
</comment>
<keyword evidence="2" id="KW-0489">Methyltransferase</keyword>
<dbReference type="NCBIfam" id="TIGR00589">
    <property type="entry name" value="ogt"/>
    <property type="match status" value="1"/>
</dbReference>
<keyword evidence="5" id="KW-0234">DNA repair</keyword>
<gene>
    <name evidence="8" type="ORF">GCM10009001_07640</name>
</gene>
<name>A0ABP3QR57_9BACI</name>
<dbReference type="Pfam" id="PF01035">
    <property type="entry name" value="DNA_binding_1"/>
    <property type="match status" value="1"/>
</dbReference>
<dbReference type="SUPFAM" id="SSF46767">
    <property type="entry name" value="Methylated DNA-protein cysteine methyltransferase, C-terminal domain"/>
    <property type="match status" value="1"/>
</dbReference>
<dbReference type="PANTHER" id="PTHR10815">
    <property type="entry name" value="METHYLATED-DNA--PROTEIN-CYSTEINE METHYLTRANSFERASE"/>
    <property type="match status" value="1"/>
</dbReference>
<evidence type="ECO:0000313" key="8">
    <source>
        <dbReference type="EMBL" id="GAA0593909.1"/>
    </source>
</evidence>
<organism evidence="8 9">
    <name type="scientific">Virgibacillus siamensis</name>
    <dbReference type="NCBI Taxonomy" id="480071"/>
    <lineage>
        <taxon>Bacteria</taxon>
        <taxon>Bacillati</taxon>
        <taxon>Bacillota</taxon>
        <taxon>Bacilli</taxon>
        <taxon>Bacillales</taxon>
        <taxon>Bacillaceae</taxon>
        <taxon>Virgibacillus</taxon>
    </lineage>
</organism>
<dbReference type="InterPro" id="IPR036631">
    <property type="entry name" value="MGMT_N_sf"/>
</dbReference>
<dbReference type="CDD" id="cd06445">
    <property type="entry name" value="ATase"/>
    <property type="match status" value="1"/>
</dbReference>
<evidence type="ECO:0000256" key="1">
    <source>
        <dbReference type="ARBA" id="ARBA00001286"/>
    </source>
</evidence>
<keyword evidence="9" id="KW-1185">Reference proteome</keyword>
<comment type="caution">
    <text evidence="8">The sequence shown here is derived from an EMBL/GenBank/DDBJ whole genome shotgun (WGS) entry which is preliminary data.</text>
</comment>
<evidence type="ECO:0000259" key="7">
    <source>
        <dbReference type="Pfam" id="PF01035"/>
    </source>
</evidence>